<feature type="domain" description="GHMP kinase C-terminal" evidence="16">
    <location>
        <begin position="221"/>
        <end position="281"/>
    </location>
</feature>
<gene>
    <name evidence="13 17" type="primary">thrB</name>
    <name evidence="17" type="ORF">GCM10009863_15740</name>
</gene>
<comment type="catalytic activity">
    <reaction evidence="11 13">
        <text>L-homoserine + ATP = O-phospho-L-homoserine + ADP + H(+)</text>
        <dbReference type="Rhea" id="RHEA:13985"/>
        <dbReference type="ChEBI" id="CHEBI:15378"/>
        <dbReference type="ChEBI" id="CHEBI:30616"/>
        <dbReference type="ChEBI" id="CHEBI:57476"/>
        <dbReference type="ChEBI" id="CHEBI:57590"/>
        <dbReference type="ChEBI" id="CHEBI:456216"/>
        <dbReference type="EC" id="2.7.1.39"/>
    </reaction>
</comment>
<dbReference type="Gene3D" id="3.30.230.10">
    <property type="match status" value="1"/>
</dbReference>
<dbReference type="EC" id="2.7.1.39" evidence="3 13"/>
<dbReference type="NCBIfam" id="TIGR00191">
    <property type="entry name" value="thrB"/>
    <property type="match status" value="1"/>
</dbReference>
<reference evidence="18" key="1">
    <citation type="journal article" date="2019" name="Int. J. Syst. Evol. Microbiol.">
        <title>The Global Catalogue of Microorganisms (GCM) 10K type strain sequencing project: providing services to taxonomists for standard genome sequencing and annotation.</title>
        <authorList>
            <consortium name="The Broad Institute Genomics Platform"/>
            <consortium name="The Broad Institute Genome Sequencing Center for Infectious Disease"/>
            <person name="Wu L."/>
            <person name="Ma J."/>
        </authorList>
    </citation>
    <scope>NUCLEOTIDE SEQUENCE [LARGE SCALE GENOMIC DNA]</scope>
    <source>
        <strain evidence="18">JCM 16373</strain>
    </source>
</reference>
<comment type="pathway">
    <text evidence="1 13">Amino-acid biosynthesis; L-threonine biosynthesis; L-threonine from L-aspartate: step 4/5.</text>
</comment>
<feature type="compositionally biased region" description="Gly residues" evidence="14">
    <location>
        <begin position="309"/>
        <end position="336"/>
    </location>
</feature>
<feature type="domain" description="GHMP kinase N-terminal" evidence="15">
    <location>
        <begin position="70"/>
        <end position="151"/>
    </location>
</feature>
<evidence type="ECO:0000256" key="3">
    <source>
        <dbReference type="ARBA" id="ARBA00012078"/>
    </source>
</evidence>
<dbReference type="Proteomes" id="UP001501447">
    <property type="component" value="Unassembled WGS sequence"/>
</dbReference>
<evidence type="ECO:0000256" key="8">
    <source>
        <dbReference type="ARBA" id="ARBA00022741"/>
    </source>
</evidence>
<dbReference type="HAMAP" id="MF_00384">
    <property type="entry name" value="Homoser_kinase"/>
    <property type="match status" value="1"/>
</dbReference>
<keyword evidence="7 13" id="KW-0791">Threonine biosynthesis</keyword>
<organism evidence="17 18">
    <name type="scientific">Streptomyces axinellae</name>
    <dbReference type="NCBI Taxonomy" id="552788"/>
    <lineage>
        <taxon>Bacteria</taxon>
        <taxon>Bacillati</taxon>
        <taxon>Actinomycetota</taxon>
        <taxon>Actinomycetes</taxon>
        <taxon>Kitasatosporales</taxon>
        <taxon>Streptomycetaceae</taxon>
        <taxon>Streptomyces</taxon>
    </lineage>
</organism>
<evidence type="ECO:0000256" key="6">
    <source>
        <dbReference type="ARBA" id="ARBA00022679"/>
    </source>
</evidence>
<evidence type="ECO:0000256" key="14">
    <source>
        <dbReference type="SAM" id="MobiDB-lite"/>
    </source>
</evidence>
<dbReference type="InterPro" id="IPR020568">
    <property type="entry name" value="Ribosomal_Su5_D2-typ_SF"/>
</dbReference>
<dbReference type="InterPro" id="IPR013750">
    <property type="entry name" value="GHMP_kinase_C_dom"/>
</dbReference>
<dbReference type="EMBL" id="BAAARJ010000004">
    <property type="protein sequence ID" value="GAA2603080.1"/>
    <property type="molecule type" value="Genomic_DNA"/>
</dbReference>
<dbReference type="InterPro" id="IPR006204">
    <property type="entry name" value="GHMP_kinase_N_dom"/>
</dbReference>
<dbReference type="PROSITE" id="PS00627">
    <property type="entry name" value="GHMP_KINASES_ATP"/>
    <property type="match status" value="1"/>
</dbReference>
<evidence type="ECO:0000256" key="11">
    <source>
        <dbReference type="ARBA" id="ARBA00049375"/>
    </source>
</evidence>
<evidence type="ECO:0000256" key="5">
    <source>
        <dbReference type="ARBA" id="ARBA00022605"/>
    </source>
</evidence>
<evidence type="ECO:0000256" key="1">
    <source>
        <dbReference type="ARBA" id="ARBA00005015"/>
    </source>
</evidence>
<keyword evidence="5 13" id="KW-0028">Amino-acid biosynthesis</keyword>
<dbReference type="RefSeq" id="WP_344563546.1">
    <property type="nucleotide sequence ID" value="NZ_BAAARJ010000004.1"/>
</dbReference>
<feature type="compositionally biased region" description="Low complexity" evidence="14">
    <location>
        <begin position="337"/>
        <end position="353"/>
    </location>
</feature>
<sequence>MAGPAFRAAAVRVRVPATSANLGPGFDALGLALGLYDDVVVRVADSGLHVDIAGEGAQTLPRDENHLLVRSLRTAFDLLGGQPRGLEVVCANRIPHGRGLGSSSAAICAGVMAARAVTTGGEARLDDTALLELATEIEGHPDNVAACLLGGFTLAWTDAGAARALRLDPAESLVPVVFVPAKPLLTQTARGLLPRTVPHVDAAFNAGRAALLVEALTRRPELLLAATEDRLHQEYRAPAMTESADLVSRLRADGVPAVISGAGPTVLALAGNEGEAEKVSRLAGEGWTANPLALDTAGASVLPLNTAGGGGPAAAGTGAGAAGPGGGAGSGAGRSGGTDSAGSAPGDAGSAPW</sequence>
<dbReference type="GO" id="GO:0016301">
    <property type="term" value="F:kinase activity"/>
    <property type="evidence" value="ECO:0007669"/>
    <property type="project" value="UniProtKB-KW"/>
</dbReference>
<evidence type="ECO:0000256" key="2">
    <source>
        <dbReference type="ARBA" id="ARBA00007370"/>
    </source>
</evidence>
<feature type="binding site" evidence="13">
    <location>
        <begin position="95"/>
        <end position="105"/>
    </location>
    <ligand>
        <name>ATP</name>
        <dbReference type="ChEBI" id="CHEBI:30616"/>
    </ligand>
</feature>
<keyword evidence="9 13" id="KW-0418">Kinase</keyword>
<keyword evidence="10 13" id="KW-0067">ATP-binding</keyword>
<comment type="similarity">
    <text evidence="2 13">Belongs to the GHMP kinase family. Homoserine kinase subfamily.</text>
</comment>
<comment type="function">
    <text evidence="12 13">Catalyzes the ATP-dependent phosphorylation of L-homoserine to L-homoserine phosphate.</text>
</comment>
<evidence type="ECO:0000313" key="17">
    <source>
        <dbReference type="EMBL" id="GAA2603080.1"/>
    </source>
</evidence>
<dbReference type="Pfam" id="PF08544">
    <property type="entry name" value="GHMP_kinases_C"/>
    <property type="match status" value="1"/>
</dbReference>
<dbReference type="InterPro" id="IPR014721">
    <property type="entry name" value="Ribsml_uS5_D2-typ_fold_subgr"/>
</dbReference>
<feature type="region of interest" description="Disordered" evidence="14">
    <location>
        <begin position="309"/>
        <end position="353"/>
    </location>
</feature>
<dbReference type="InterPro" id="IPR036554">
    <property type="entry name" value="GHMP_kinase_C_sf"/>
</dbReference>
<keyword evidence="18" id="KW-1185">Reference proteome</keyword>
<evidence type="ECO:0000256" key="9">
    <source>
        <dbReference type="ARBA" id="ARBA00022777"/>
    </source>
</evidence>
<proteinExistence type="inferred from homology"/>
<dbReference type="Pfam" id="PF00288">
    <property type="entry name" value="GHMP_kinases_N"/>
    <property type="match status" value="1"/>
</dbReference>
<keyword evidence="8 13" id="KW-0547">Nucleotide-binding</keyword>
<dbReference type="SUPFAM" id="SSF54211">
    <property type="entry name" value="Ribosomal protein S5 domain 2-like"/>
    <property type="match status" value="1"/>
</dbReference>
<evidence type="ECO:0000313" key="18">
    <source>
        <dbReference type="Proteomes" id="UP001501447"/>
    </source>
</evidence>
<keyword evidence="6 13" id="KW-0808">Transferase</keyword>
<comment type="caution">
    <text evidence="17">The sequence shown here is derived from an EMBL/GenBank/DDBJ whole genome shotgun (WGS) entry which is preliminary data.</text>
</comment>
<accession>A0ABP6C674</accession>
<protein>
    <recommendedName>
        <fullName evidence="4 13">Homoserine kinase</fullName>
        <shortName evidence="13">HK</shortName>
        <shortName evidence="13">HSK</shortName>
        <ecNumber evidence="3 13">2.7.1.39</ecNumber>
    </recommendedName>
</protein>
<evidence type="ECO:0000256" key="13">
    <source>
        <dbReference type="HAMAP-Rule" id="MF_00384"/>
    </source>
</evidence>
<name>A0ABP6C674_9ACTN</name>
<dbReference type="InterPro" id="IPR000870">
    <property type="entry name" value="Homoserine_kinase"/>
</dbReference>
<keyword evidence="13" id="KW-0963">Cytoplasm</keyword>
<dbReference type="SUPFAM" id="SSF55060">
    <property type="entry name" value="GHMP Kinase, C-terminal domain"/>
    <property type="match status" value="1"/>
</dbReference>
<evidence type="ECO:0000256" key="12">
    <source>
        <dbReference type="ARBA" id="ARBA00049954"/>
    </source>
</evidence>
<dbReference type="Gene3D" id="3.30.70.890">
    <property type="entry name" value="GHMP kinase, C-terminal domain"/>
    <property type="match status" value="1"/>
</dbReference>
<dbReference type="PRINTS" id="PR00958">
    <property type="entry name" value="HOMSERKINASE"/>
</dbReference>
<evidence type="ECO:0000259" key="15">
    <source>
        <dbReference type="Pfam" id="PF00288"/>
    </source>
</evidence>
<dbReference type="InterPro" id="IPR006203">
    <property type="entry name" value="GHMP_knse_ATP-bd_CS"/>
</dbReference>
<dbReference type="PANTHER" id="PTHR20861:SF1">
    <property type="entry name" value="HOMOSERINE KINASE"/>
    <property type="match status" value="1"/>
</dbReference>
<evidence type="ECO:0000256" key="7">
    <source>
        <dbReference type="ARBA" id="ARBA00022697"/>
    </source>
</evidence>
<comment type="subcellular location">
    <subcellularLocation>
        <location evidence="13">Cytoplasm</location>
    </subcellularLocation>
</comment>
<evidence type="ECO:0000256" key="4">
    <source>
        <dbReference type="ARBA" id="ARBA00017858"/>
    </source>
</evidence>
<evidence type="ECO:0000259" key="16">
    <source>
        <dbReference type="Pfam" id="PF08544"/>
    </source>
</evidence>
<dbReference type="PANTHER" id="PTHR20861">
    <property type="entry name" value="HOMOSERINE/4-DIPHOSPHOCYTIDYL-2-C-METHYL-D-ERYTHRITOL KINASE"/>
    <property type="match status" value="1"/>
</dbReference>
<evidence type="ECO:0000256" key="10">
    <source>
        <dbReference type="ARBA" id="ARBA00022840"/>
    </source>
</evidence>